<dbReference type="RefSeq" id="WP_131918895.1">
    <property type="nucleotide sequence ID" value="NZ_JAOQNU010000008.1"/>
</dbReference>
<dbReference type="InterPro" id="IPR021451">
    <property type="entry name" value="DUF3102"/>
</dbReference>
<evidence type="ECO:0000256" key="1">
    <source>
        <dbReference type="SAM" id="Coils"/>
    </source>
</evidence>
<gene>
    <name evidence="2" type="ORF">EDD73_108108</name>
</gene>
<reference evidence="2 3" key="1">
    <citation type="submission" date="2019-03" db="EMBL/GenBank/DDBJ databases">
        <title>Genomic Encyclopedia of Type Strains, Phase IV (KMG-IV): sequencing the most valuable type-strain genomes for metagenomic binning, comparative biology and taxonomic classification.</title>
        <authorList>
            <person name="Goeker M."/>
        </authorList>
    </citation>
    <scope>NUCLEOTIDE SEQUENCE [LARGE SCALE GENOMIC DNA]</scope>
    <source>
        <strain evidence="2 3">DSM 11170</strain>
    </source>
</reference>
<organism evidence="2 3">
    <name type="scientific">Heliophilum fasciatum</name>
    <dbReference type="NCBI Taxonomy" id="35700"/>
    <lineage>
        <taxon>Bacteria</taxon>
        <taxon>Bacillati</taxon>
        <taxon>Bacillota</taxon>
        <taxon>Clostridia</taxon>
        <taxon>Eubacteriales</taxon>
        <taxon>Heliobacteriaceae</taxon>
        <taxon>Heliophilum</taxon>
    </lineage>
</organism>
<dbReference type="Gene3D" id="1.10.287.1490">
    <property type="match status" value="1"/>
</dbReference>
<dbReference type="Pfam" id="PF11300">
    <property type="entry name" value="DUF3102"/>
    <property type="match status" value="1"/>
</dbReference>
<name>A0A4R2S091_9FIRM</name>
<dbReference type="EMBL" id="SLXT01000008">
    <property type="protein sequence ID" value="TCP64755.1"/>
    <property type="molecule type" value="Genomic_DNA"/>
</dbReference>
<dbReference type="OrthoDB" id="1690026at2"/>
<feature type="coiled-coil region" evidence="1">
    <location>
        <begin position="115"/>
        <end position="217"/>
    </location>
</feature>
<sequence length="299" mass="33857">MSELARTPELIAAEINLIKHETRRTILVNSVEIGKRLHEVKSLVPHGEWGKWLESNVDYSQSTANNLMRISEEYAPMLTRSNSQALENLSYTQAVALLALPSEEREQFVTENNVKGKSTRELNKLLKEKQQLEQMLEQAQKELESERSALKTVSESYDRLEKANTKHYEEAKKLKEQLKEAKKSGNSDEVDRLQREIAAKNQELQSTTARIKSLEQELMEKPLEVSAVVEKVPEAVEKELQELRQGAAVTKYKLQFEGLVSGFKGLLGALAEIKETDPASHERYKNAVAGLINKMSQAL</sequence>
<proteinExistence type="predicted"/>
<keyword evidence="3" id="KW-1185">Reference proteome</keyword>
<dbReference type="AlphaFoldDB" id="A0A4R2S091"/>
<dbReference type="Proteomes" id="UP000294813">
    <property type="component" value="Unassembled WGS sequence"/>
</dbReference>
<accession>A0A4R2S091</accession>
<keyword evidence="1" id="KW-0175">Coiled coil</keyword>
<evidence type="ECO:0000313" key="2">
    <source>
        <dbReference type="EMBL" id="TCP64755.1"/>
    </source>
</evidence>
<evidence type="ECO:0000313" key="3">
    <source>
        <dbReference type="Proteomes" id="UP000294813"/>
    </source>
</evidence>
<comment type="caution">
    <text evidence="2">The sequence shown here is derived from an EMBL/GenBank/DDBJ whole genome shotgun (WGS) entry which is preliminary data.</text>
</comment>
<protein>
    <submittedName>
        <fullName evidence="2">DUF3102 family protein</fullName>
    </submittedName>
</protein>